<dbReference type="RefSeq" id="WP_393165714.1">
    <property type="nucleotide sequence ID" value="NZ_JBICRM010000008.1"/>
</dbReference>
<proteinExistence type="predicted"/>
<organism evidence="1 2">
    <name type="scientific">Nonomuraea marmarensis</name>
    <dbReference type="NCBI Taxonomy" id="3351344"/>
    <lineage>
        <taxon>Bacteria</taxon>
        <taxon>Bacillati</taxon>
        <taxon>Actinomycetota</taxon>
        <taxon>Actinomycetes</taxon>
        <taxon>Streptosporangiales</taxon>
        <taxon>Streptosporangiaceae</taxon>
        <taxon>Nonomuraea</taxon>
    </lineage>
</organism>
<gene>
    <name evidence="1" type="ORF">ACFLIM_15315</name>
</gene>
<sequence>MSTDPHECNAICLGGPCHGLLTHIDQDIGILTIPVPCRSPSDAAAGARYRITRERIRYHGRPAPYIALRWADPRPGPICEDHQ</sequence>
<evidence type="ECO:0000313" key="2">
    <source>
        <dbReference type="Proteomes" id="UP001603978"/>
    </source>
</evidence>
<keyword evidence="2" id="KW-1185">Reference proteome</keyword>
<name>A0ABW7AED1_9ACTN</name>
<reference evidence="1 2" key="1">
    <citation type="submission" date="2024-10" db="EMBL/GenBank/DDBJ databases">
        <authorList>
            <person name="Topkara A.R."/>
            <person name="Saygin H."/>
        </authorList>
    </citation>
    <scope>NUCLEOTIDE SEQUENCE [LARGE SCALE GENOMIC DNA]</scope>
    <source>
        <strain evidence="1 2">M3C6</strain>
    </source>
</reference>
<comment type="caution">
    <text evidence="1">The sequence shown here is derived from an EMBL/GenBank/DDBJ whole genome shotgun (WGS) entry which is preliminary data.</text>
</comment>
<accession>A0ABW7AED1</accession>
<dbReference type="EMBL" id="JBICRM010000008">
    <property type="protein sequence ID" value="MFG1704559.1"/>
    <property type="molecule type" value="Genomic_DNA"/>
</dbReference>
<protein>
    <submittedName>
        <fullName evidence="1">Uncharacterized protein</fullName>
    </submittedName>
</protein>
<evidence type="ECO:0000313" key="1">
    <source>
        <dbReference type="EMBL" id="MFG1704559.1"/>
    </source>
</evidence>
<dbReference type="Proteomes" id="UP001603978">
    <property type="component" value="Unassembled WGS sequence"/>
</dbReference>